<sequence>MNTPTHQSAGARRFATARAAWIALAAVFAVTVTGCGKSHADVSGSVSYHGRPVVYGTVSVIGSDQMTYYGHIQPDGTFTVRHVPVGPARVGVYSPDPYYELPVPQSVKLQMEQARKESGVEAPPKPPKGQWFKIPPKYADPLTSGVTAEIASPTPALELKLD</sequence>
<dbReference type="EMBL" id="JAGKQQ010000001">
    <property type="protein sequence ID" value="MBP3956106.1"/>
    <property type="molecule type" value="Genomic_DNA"/>
</dbReference>
<dbReference type="RefSeq" id="WP_210654139.1">
    <property type="nucleotide sequence ID" value="NZ_JAGKQQ010000001.1"/>
</dbReference>
<comment type="caution">
    <text evidence="2">The sequence shown here is derived from an EMBL/GenBank/DDBJ whole genome shotgun (WGS) entry which is preliminary data.</text>
</comment>
<protein>
    <recommendedName>
        <fullName evidence="4">Carboxypeptidase regulatory-like domain-containing protein</fullName>
    </recommendedName>
</protein>
<organism evidence="2 3">
    <name type="scientific">Gemmata palustris</name>
    <dbReference type="NCBI Taxonomy" id="2822762"/>
    <lineage>
        <taxon>Bacteria</taxon>
        <taxon>Pseudomonadati</taxon>
        <taxon>Planctomycetota</taxon>
        <taxon>Planctomycetia</taxon>
        <taxon>Gemmatales</taxon>
        <taxon>Gemmataceae</taxon>
        <taxon>Gemmata</taxon>
    </lineage>
</organism>
<evidence type="ECO:0000256" key="1">
    <source>
        <dbReference type="SAM" id="MobiDB-lite"/>
    </source>
</evidence>
<reference evidence="2 3" key="1">
    <citation type="submission" date="2021-04" db="EMBL/GenBank/DDBJ databases">
        <authorList>
            <person name="Ivanova A."/>
        </authorList>
    </citation>
    <scope>NUCLEOTIDE SEQUENCE [LARGE SCALE GENOMIC DNA]</scope>
    <source>
        <strain evidence="2 3">G18</strain>
    </source>
</reference>
<evidence type="ECO:0008006" key="4">
    <source>
        <dbReference type="Google" id="ProtNLM"/>
    </source>
</evidence>
<evidence type="ECO:0000313" key="3">
    <source>
        <dbReference type="Proteomes" id="UP000676565"/>
    </source>
</evidence>
<name>A0ABS5BQV9_9BACT</name>
<evidence type="ECO:0000313" key="2">
    <source>
        <dbReference type="EMBL" id="MBP3956106.1"/>
    </source>
</evidence>
<gene>
    <name evidence="2" type="ORF">J8F10_12515</name>
</gene>
<proteinExistence type="predicted"/>
<dbReference type="Proteomes" id="UP000676565">
    <property type="component" value="Unassembled WGS sequence"/>
</dbReference>
<keyword evidence="3" id="KW-1185">Reference proteome</keyword>
<accession>A0ABS5BQV9</accession>
<feature type="region of interest" description="Disordered" evidence="1">
    <location>
        <begin position="115"/>
        <end position="135"/>
    </location>
</feature>